<organism evidence="4 5">
    <name type="scientific">Holothuria leucospilota</name>
    <name type="common">Black long sea cucumber</name>
    <name type="synonym">Mertensiothuria leucospilota</name>
    <dbReference type="NCBI Taxonomy" id="206669"/>
    <lineage>
        <taxon>Eukaryota</taxon>
        <taxon>Metazoa</taxon>
        <taxon>Echinodermata</taxon>
        <taxon>Eleutherozoa</taxon>
        <taxon>Echinozoa</taxon>
        <taxon>Holothuroidea</taxon>
        <taxon>Aspidochirotacea</taxon>
        <taxon>Aspidochirotida</taxon>
        <taxon>Holothuriidae</taxon>
        <taxon>Holothuria</taxon>
    </lineage>
</organism>
<dbReference type="AlphaFoldDB" id="A0A9Q0YHV9"/>
<feature type="domain" description="Ig-like" evidence="3">
    <location>
        <begin position="3"/>
        <end position="120"/>
    </location>
</feature>
<feature type="compositionally biased region" description="Polar residues" evidence="1">
    <location>
        <begin position="694"/>
        <end position="709"/>
    </location>
</feature>
<keyword evidence="2" id="KW-0472">Membrane</keyword>
<feature type="compositionally biased region" description="Polar residues" evidence="1">
    <location>
        <begin position="863"/>
        <end position="880"/>
    </location>
</feature>
<feature type="region of interest" description="Disordered" evidence="1">
    <location>
        <begin position="693"/>
        <end position="720"/>
    </location>
</feature>
<evidence type="ECO:0000256" key="2">
    <source>
        <dbReference type="SAM" id="Phobius"/>
    </source>
</evidence>
<keyword evidence="5" id="KW-1185">Reference proteome</keyword>
<comment type="caution">
    <text evidence="4">The sequence shown here is derived from an EMBL/GenBank/DDBJ whole genome shotgun (WGS) entry which is preliminary data.</text>
</comment>
<dbReference type="Gene3D" id="2.60.40.10">
    <property type="entry name" value="Immunoglobulins"/>
    <property type="match status" value="1"/>
</dbReference>
<dbReference type="SUPFAM" id="SSF48726">
    <property type="entry name" value="Immunoglobulin"/>
    <property type="match status" value="1"/>
</dbReference>
<dbReference type="Pfam" id="PF00047">
    <property type="entry name" value="ig"/>
    <property type="match status" value="1"/>
</dbReference>
<protein>
    <recommendedName>
        <fullName evidence="3">Ig-like domain-containing protein</fullName>
    </recommendedName>
</protein>
<evidence type="ECO:0000313" key="4">
    <source>
        <dbReference type="EMBL" id="KAJ8021630.1"/>
    </source>
</evidence>
<evidence type="ECO:0000259" key="3">
    <source>
        <dbReference type="PROSITE" id="PS50835"/>
    </source>
</evidence>
<proteinExistence type="predicted"/>
<dbReference type="InterPro" id="IPR036179">
    <property type="entry name" value="Ig-like_dom_sf"/>
</dbReference>
<feature type="compositionally biased region" description="Polar residues" evidence="1">
    <location>
        <begin position="482"/>
        <end position="516"/>
    </location>
</feature>
<sequence length="962" mass="105460">MEPVFVVLASITFLQRTGALFHINPPNLAPIDEGDSMTINCIVSPEYSHVEWWKEQVKLSRNSELYFPDVYHVTYSSTSGLHKYTLTVQSVTKESKGMFKCKAFRAGFASRSNVKRIRITVKYKPQSKYPLCEFNSTGEFAVCVSEKGNPLYELRWQRRTCASQSSVAIDSDYHGEDEYINKRTVQLTNFPTPSRDDDTLICVFIDETNRNCTLNYEEVYNTLDPPSISPNITVSVGQDAIVICTTTTTSINATINFNYSSFPRQVLLDKVQSVNSLQFIRLPQGITRVDVSCHLRWGPFDTIRSNVSSIRVVDDGESIFPKWSIPTDLAKRILTPPNNSPLASPSALITTNLGDAPADSTSPSPSSTVTTDSLHPTAFPTASPPSIPHATTPINDVLGLFTTDLSFTDYHEVVALSSESFDATLPPAISMRTRSKRNTDVRKASTGTYQSSFFTTMPTKSTVPDVRYETSAKLSVAAYSPKTVSSPPSIGTSKISQLPTSPTTVLPTKQSIGTSDSDPHITPRNESFRDEHRSTQDISTKSVSGTDKAVILSTEVKTILTTEFGTYMGSENDPTSFPNDNWTRQVNLSHTTLSLATQSKTSSESSDTSLSVLKDDSQTTIQPLLTSTHDELKTTESVQTKLTSEIAGIMKTASSSSDTPPNIKSEGTGFTLLSTARTTPFVSTYHSDIVGDTEITTPLKSESASSGSREPTDYPITPSELTKTTITPLTITSRSLQTSLKSGLEPTLLLNEPASLTREYRTTMASIHTTTLLSSTSMEGQSSVKTLAITLDQADLASTSKSQQSVTTTFPTMESSTVFPTKTSLKTLKTTVKHSTFTTSAFPVEFTSKPSFINSTTITSKTQQLDDTLSKETTTSSTDNTGEDEHMGASHTPSSPPDKLRVELWLLILLIVAGILIIFVTWYVIWFVIRRKCTQYGQYKVVTKPIWVNSSPGTIGLHEIHL</sequence>
<evidence type="ECO:0000256" key="1">
    <source>
        <dbReference type="SAM" id="MobiDB-lite"/>
    </source>
</evidence>
<reference evidence="4" key="1">
    <citation type="submission" date="2021-10" db="EMBL/GenBank/DDBJ databases">
        <title>Tropical sea cucumber genome reveals ecological adaptation and Cuvierian tubules defense mechanism.</title>
        <authorList>
            <person name="Chen T."/>
        </authorList>
    </citation>
    <scope>NUCLEOTIDE SEQUENCE</scope>
    <source>
        <strain evidence="4">Nanhai2018</strain>
        <tissue evidence="4">Muscle</tissue>
    </source>
</reference>
<keyword evidence="2" id="KW-0812">Transmembrane</keyword>
<feature type="region of interest" description="Disordered" evidence="1">
    <location>
        <begin position="863"/>
        <end position="897"/>
    </location>
</feature>
<dbReference type="EMBL" id="JAIZAY010000021">
    <property type="protein sequence ID" value="KAJ8021630.1"/>
    <property type="molecule type" value="Genomic_DNA"/>
</dbReference>
<feature type="compositionally biased region" description="Low complexity" evidence="1">
    <location>
        <begin position="355"/>
        <end position="373"/>
    </location>
</feature>
<feature type="compositionally biased region" description="Basic and acidic residues" evidence="1">
    <location>
        <begin position="517"/>
        <end position="535"/>
    </location>
</feature>
<gene>
    <name evidence="4" type="ORF">HOLleu_38889</name>
</gene>
<dbReference type="Proteomes" id="UP001152320">
    <property type="component" value="Chromosome 21"/>
</dbReference>
<evidence type="ECO:0000313" key="5">
    <source>
        <dbReference type="Proteomes" id="UP001152320"/>
    </source>
</evidence>
<dbReference type="SMART" id="SM00409">
    <property type="entry name" value="IG"/>
    <property type="match status" value="1"/>
</dbReference>
<dbReference type="InterPro" id="IPR013151">
    <property type="entry name" value="Immunoglobulin_dom"/>
</dbReference>
<feature type="region of interest" description="Disordered" evidence="1">
    <location>
        <begin position="344"/>
        <end position="388"/>
    </location>
</feature>
<dbReference type="PROSITE" id="PS50835">
    <property type="entry name" value="IG_LIKE"/>
    <property type="match status" value="1"/>
</dbReference>
<name>A0A9Q0YHV9_HOLLE</name>
<keyword evidence="2" id="KW-1133">Transmembrane helix</keyword>
<accession>A0A9Q0YHV9</accession>
<dbReference type="InterPro" id="IPR007110">
    <property type="entry name" value="Ig-like_dom"/>
</dbReference>
<feature type="region of interest" description="Disordered" evidence="1">
    <location>
        <begin position="481"/>
        <end position="541"/>
    </location>
</feature>
<dbReference type="InterPro" id="IPR003599">
    <property type="entry name" value="Ig_sub"/>
</dbReference>
<dbReference type="InterPro" id="IPR013783">
    <property type="entry name" value="Ig-like_fold"/>
</dbReference>
<feature type="transmembrane region" description="Helical" evidence="2">
    <location>
        <begin position="904"/>
        <end position="929"/>
    </location>
</feature>